<organism evidence="2 3">
    <name type="scientific">Genlisea aurea</name>
    <dbReference type="NCBI Taxonomy" id="192259"/>
    <lineage>
        <taxon>Eukaryota</taxon>
        <taxon>Viridiplantae</taxon>
        <taxon>Streptophyta</taxon>
        <taxon>Embryophyta</taxon>
        <taxon>Tracheophyta</taxon>
        <taxon>Spermatophyta</taxon>
        <taxon>Magnoliopsida</taxon>
        <taxon>eudicotyledons</taxon>
        <taxon>Gunneridae</taxon>
        <taxon>Pentapetalae</taxon>
        <taxon>asterids</taxon>
        <taxon>lamiids</taxon>
        <taxon>Lamiales</taxon>
        <taxon>Lentibulariaceae</taxon>
        <taxon>Genlisea</taxon>
    </lineage>
</organism>
<dbReference type="OrthoDB" id="1880850at2759"/>
<gene>
    <name evidence="2" type="ORF">M569_12250</name>
</gene>
<feature type="non-terminal residue" evidence="2">
    <location>
        <position position="1"/>
    </location>
</feature>
<dbReference type="PANTHER" id="PTHR12741">
    <property type="entry name" value="LYST-INTERACTING PROTEIN LIP5 DOPAMINE RESPONSIVE PROTEIN DRG-1"/>
    <property type="match status" value="1"/>
</dbReference>
<dbReference type="InterPro" id="IPR058851">
    <property type="entry name" value="CALS1_helical"/>
</dbReference>
<evidence type="ECO:0000259" key="1">
    <source>
        <dbReference type="Pfam" id="PF25968"/>
    </source>
</evidence>
<name>S8C6Y5_9LAMI</name>
<dbReference type="PANTHER" id="PTHR12741:SF106">
    <property type="entry name" value="CALLOSE SYNTHASE 5"/>
    <property type="match status" value="1"/>
</dbReference>
<dbReference type="Proteomes" id="UP000015453">
    <property type="component" value="Unassembled WGS sequence"/>
</dbReference>
<dbReference type="Pfam" id="PF25968">
    <property type="entry name" value="CALS1"/>
    <property type="match status" value="1"/>
</dbReference>
<reference evidence="2 3" key="1">
    <citation type="journal article" date="2013" name="BMC Genomics">
        <title>The miniature genome of a carnivorous plant Genlisea aurea contains a low number of genes and short non-coding sequences.</title>
        <authorList>
            <person name="Leushkin E.V."/>
            <person name="Sutormin R.A."/>
            <person name="Nabieva E.R."/>
            <person name="Penin A.A."/>
            <person name="Kondrashov A.S."/>
            <person name="Logacheva M.D."/>
        </authorList>
    </citation>
    <scope>NUCLEOTIDE SEQUENCE [LARGE SCALE GENOMIC DNA]</scope>
</reference>
<feature type="domain" description="Callose synthase helical" evidence="1">
    <location>
        <begin position="64"/>
        <end position="231"/>
    </location>
</feature>
<dbReference type="GO" id="GO:0005886">
    <property type="term" value="C:plasma membrane"/>
    <property type="evidence" value="ECO:0007669"/>
    <property type="project" value="TreeGrafter"/>
</dbReference>
<feature type="non-terminal residue" evidence="2">
    <location>
        <position position="231"/>
    </location>
</feature>
<evidence type="ECO:0000313" key="3">
    <source>
        <dbReference type="Proteomes" id="UP000015453"/>
    </source>
</evidence>
<dbReference type="EMBL" id="AUSU01006069">
    <property type="protein sequence ID" value="EPS62540.1"/>
    <property type="molecule type" value="Genomic_DNA"/>
</dbReference>
<keyword evidence="3" id="KW-1185">Reference proteome</keyword>
<comment type="caution">
    <text evidence="2">The sequence shown here is derived from an EMBL/GenBank/DDBJ whole genome shotgun (WGS) entry which is preliminary data.</text>
</comment>
<proteinExistence type="predicted"/>
<dbReference type="GO" id="GO:0046527">
    <property type="term" value="F:glucosyltransferase activity"/>
    <property type="evidence" value="ECO:0007669"/>
    <property type="project" value="TreeGrafter"/>
</dbReference>
<sequence length="231" mass="26270">RGFSLAKNFNQVTASKRSEAAKFAQLWNDVICSFREEDLISDREMDLLLVPYSSDASLKIIQWPPFLLASKIPIALDMAAQFQYKDADLWKRIACDEYMKCAVIECYESFKNVLHTLIIGETEKRIIGIIIKEIENSISKGTFLSNFRMKPLPDLCKKFVQLVEILKDADPSNKNAVVLLLQDMLEVVTRDMMVNEIRELAELGQGSKDSGNQLFASIAYPPPNTAQWLEQ</sequence>
<protein>
    <recommendedName>
        <fullName evidence="1">Callose synthase helical domain-containing protein</fullName>
    </recommendedName>
</protein>
<dbReference type="AlphaFoldDB" id="S8C6Y5"/>
<accession>S8C6Y5</accession>
<evidence type="ECO:0000313" key="2">
    <source>
        <dbReference type="EMBL" id="EPS62540.1"/>
    </source>
</evidence>